<evidence type="ECO:0000313" key="5">
    <source>
        <dbReference type="Proteomes" id="UP000765509"/>
    </source>
</evidence>
<dbReference type="AlphaFoldDB" id="A0A9Q3DPS5"/>
<name>A0A9Q3DPS5_9BASI</name>
<dbReference type="OrthoDB" id="2505291at2759"/>
<dbReference type="GO" id="GO:0008094">
    <property type="term" value="F:ATP-dependent activity, acting on DNA"/>
    <property type="evidence" value="ECO:0007669"/>
    <property type="project" value="TreeGrafter"/>
</dbReference>
<reference evidence="4" key="1">
    <citation type="submission" date="2021-03" db="EMBL/GenBank/DDBJ databases">
        <title>Draft genome sequence of rust myrtle Austropuccinia psidii MF-1, a brazilian biotype.</title>
        <authorList>
            <person name="Quecine M.C."/>
            <person name="Pachon D.M.R."/>
            <person name="Bonatelli M.L."/>
            <person name="Correr F.H."/>
            <person name="Franceschini L.M."/>
            <person name="Leite T.F."/>
            <person name="Margarido G.R.A."/>
            <person name="Almeida C.A."/>
            <person name="Ferrarezi J.A."/>
            <person name="Labate C.A."/>
        </authorList>
    </citation>
    <scope>NUCLEOTIDE SEQUENCE</scope>
    <source>
        <strain evidence="4">MF-1</strain>
    </source>
</reference>
<dbReference type="InterPro" id="IPR038718">
    <property type="entry name" value="SNF2-like_sf"/>
</dbReference>
<gene>
    <name evidence="4" type="ORF">O181_047195</name>
</gene>
<keyword evidence="3" id="KW-0067">ATP-binding</keyword>
<dbReference type="GO" id="GO:0005524">
    <property type="term" value="F:ATP binding"/>
    <property type="evidence" value="ECO:0007669"/>
    <property type="project" value="UniProtKB-KW"/>
</dbReference>
<dbReference type="GO" id="GO:0016787">
    <property type="term" value="F:hydrolase activity"/>
    <property type="evidence" value="ECO:0007669"/>
    <property type="project" value="UniProtKB-KW"/>
</dbReference>
<dbReference type="Gene3D" id="3.40.50.10810">
    <property type="entry name" value="Tandem AAA-ATPase domain"/>
    <property type="match status" value="2"/>
</dbReference>
<dbReference type="PANTHER" id="PTHR45626:SF22">
    <property type="entry name" value="DNA REPAIR PROTEIN RAD5"/>
    <property type="match status" value="1"/>
</dbReference>
<evidence type="ECO:0000313" key="4">
    <source>
        <dbReference type="EMBL" id="MBW0507480.1"/>
    </source>
</evidence>
<dbReference type="GO" id="GO:0006281">
    <property type="term" value="P:DNA repair"/>
    <property type="evidence" value="ECO:0007669"/>
    <property type="project" value="TreeGrafter"/>
</dbReference>
<evidence type="ECO:0000256" key="2">
    <source>
        <dbReference type="ARBA" id="ARBA00022801"/>
    </source>
</evidence>
<protein>
    <recommendedName>
        <fullName evidence="6">SNF2 N-terminal domain-containing protein</fullName>
    </recommendedName>
</protein>
<keyword evidence="2" id="KW-0378">Hydrolase</keyword>
<dbReference type="EMBL" id="AVOT02019736">
    <property type="protein sequence ID" value="MBW0507480.1"/>
    <property type="molecule type" value="Genomic_DNA"/>
</dbReference>
<dbReference type="PANTHER" id="PTHR45626">
    <property type="entry name" value="TRANSCRIPTION TERMINATION FACTOR 2-RELATED"/>
    <property type="match status" value="1"/>
</dbReference>
<evidence type="ECO:0000256" key="3">
    <source>
        <dbReference type="ARBA" id="ARBA00022840"/>
    </source>
</evidence>
<dbReference type="GO" id="GO:0005634">
    <property type="term" value="C:nucleus"/>
    <property type="evidence" value="ECO:0007669"/>
    <property type="project" value="TreeGrafter"/>
</dbReference>
<evidence type="ECO:0008006" key="6">
    <source>
        <dbReference type="Google" id="ProtNLM"/>
    </source>
</evidence>
<proteinExistence type="predicted"/>
<dbReference type="Proteomes" id="UP000765509">
    <property type="component" value="Unassembled WGS sequence"/>
</dbReference>
<accession>A0A9Q3DPS5</accession>
<dbReference type="InterPro" id="IPR050628">
    <property type="entry name" value="SNF2_RAD54_helicase_TF"/>
</dbReference>
<keyword evidence="1" id="KW-0547">Nucleotide-binding</keyword>
<evidence type="ECO:0000256" key="1">
    <source>
        <dbReference type="ARBA" id="ARBA00022741"/>
    </source>
</evidence>
<comment type="caution">
    <text evidence="4">The sequence shown here is derived from an EMBL/GenBank/DDBJ whole genome shotgun (WGS) entry which is preliminary data.</text>
</comment>
<dbReference type="SUPFAM" id="SSF52540">
    <property type="entry name" value="P-loop containing nucleoside triphosphate hydrolases"/>
    <property type="match status" value="1"/>
</dbReference>
<organism evidence="4 5">
    <name type="scientific">Austropuccinia psidii MF-1</name>
    <dbReference type="NCBI Taxonomy" id="1389203"/>
    <lineage>
        <taxon>Eukaryota</taxon>
        <taxon>Fungi</taxon>
        <taxon>Dikarya</taxon>
        <taxon>Basidiomycota</taxon>
        <taxon>Pucciniomycotina</taxon>
        <taxon>Pucciniomycetes</taxon>
        <taxon>Pucciniales</taxon>
        <taxon>Sphaerophragmiaceae</taxon>
        <taxon>Austropuccinia</taxon>
    </lineage>
</organism>
<keyword evidence="5" id="KW-1185">Reference proteome</keyword>
<sequence>MGLGKTIQAIAPTGTSKEQLITNPHHSTLTIISFQPCLLTHWKSEIAKHAQAGALQDNTYHGPTSLPPSYSYICSQYTATHHVINNLLSSCQIFLTGTPIHNSIYDLLGIISFTTQPQSSDQDNWSPFILNSLSKGRNDILELALNFTKISHLKSLPTISHHYELLSLNPTIQKEYFTLYKKFLSSKTKGPQECFRSVNKLWIFCNHHTMINSMGEPNFKDHEGRSTPNNSTISQTIVDVETCIMSSKIAHLLKRLLKNQQSRCGPTRLVAYTQWTQFLDLIGIALAHHSFLSSPIDGKITAQAQEKPSKTSSIILNMKYSFHPLAQLELASK</sequence>
<dbReference type="Gene3D" id="3.40.50.300">
    <property type="entry name" value="P-loop containing nucleotide triphosphate hydrolases"/>
    <property type="match status" value="1"/>
</dbReference>
<dbReference type="InterPro" id="IPR027417">
    <property type="entry name" value="P-loop_NTPase"/>
</dbReference>